<feature type="domain" description="AAA+ ATPase" evidence="4">
    <location>
        <begin position="50"/>
        <end position="183"/>
    </location>
</feature>
<name>A0A917HYT4_9FLAO</name>
<evidence type="ECO:0000313" key="6">
    <source>
        <dbReference type="Proteomes" id="UP000633278"/>
    </source>
</evidence>
<dbReference type="Gene3D" id="3.40.50.300">
    <property type="entry name" value="P-loop containing nucleotide triphosphate hydrolases"/>
    <property type="match status" value="1"/>
</dbReference>
<dbReference type="Pfam" id="PF00004">
    <property type="entry name" value="AAA"/>
    <property type="match status" value="1"/>
</dbReference>
<organism evidence="5 6">
    <name type="scientific">Polaribacter pacificus</name>
    <dbReference type="NCBI Taxonomy" id="1775173"/>
    <lineage>
        <taxon>Bacteria</taxon>
        <taxon>Pseudomonadati</taxon>
        <taxon>Bacteroidota</taxon>
        <taxon>Flavobacteriia</taxon>
        <taxon>Flavobacteriales</taxon>
        <taxon>Flavobacteriaceae</taxon>
    </lineage>
</organism>
<keyword evidence="2" id="KW-0547">Nucleotide-binding</keyword>
<evidence type="ECO:0000256" key="1">
    <source>
        <dbReference type="ARBA" id="ARBA00006914"/>
    </source>
</evidence>
<dbReference type="InterPro" id="IPR003959">
    <property type="entry name" value="ATPase_AAA_core"/>
</dbReference>
<proteinExistence type="inferred from homology"/>
<sequence>MAYQNTTLRNKTKVLTLDELHLSKEIREKINQLIEEFTYLDTLKNLNLPVDNKILLHGKTGCGKTATVHAIGKALNKEVITLNLGGFVSSRLGETGKNISELFRKASYSNAILFIDEFDFIGKIRDYDNKDSGEMKRLVNTLIQQIDNLADTSLLICATNHIEIIDTALLRRFQLKLEYKLPSNQQLDLYYDDILTHFPKEINAVNRVYSISYAEAKDLAYQQLKANVIQLEKAKTD</sequence>
<keyword evidence="6" id="KW-1185">Reference proteome</keyword>
<dbReference type="AlphaFoldDB" id="A0A917HYT4"/>
<dbReference type="InterPro" id="IPR003593">
    <property type="entry name" value="AAA+_ATPase"/>
</dbReference>
<accession>A0A917HYT4</accession>
<dbReference type="CDD" id="cd19481">
    <property type="entry name" value="RecA-like_protease"/>
    <property type="match status" value="1"/>
</dbReference>
<dbReference type="EMBL" id="BMJW01000001">
    <property type="protein sequence ID" value="GGG97059.1"/>
    <property type="molecule type" value="Genomic_DNA"/>
</dbReference>
<dbReference type="GO" id="GO:0016887">
    <property type="term" value="F:ATP hydrolysis activity"/>
    <property type="evidence" value="ECO:0007669"/>
    <property type="project" value="InterPro"/>
</dbReference>
<protein>
    <recommendedName>
        <fullName evidence="4">AAA+ ATPase domain-containing protein</fullName>
    </recommendedName>
</protein>
<reference evidence="5" key="2">
    <citation type="submission" date="2020-09" db="EMBL/GenBank/DDBJ databases">
        <authorList>
            <person name="Sun Q."/>
            <person name="Zhou Y."/>
        </authorList>
    </citation>
    <scope>NUCLEOTIDE SEQUENCE</scope>
    <source>
        <strain evidence="5">CGMCC 1.15763</strain>
    </source>
</reference>
<evidence type="ECO:0000313" key="5">
    <source>
        <dbReference type="EMBL" id="GGG97059.1"/>
    </source>
</evidence>
<comment type="caution">
    <text evidence="5">The sequence shown here is derived from an EMBL/GenBank/DDBJ whole genome shotgun (WGS) entry which is preliminary data.</text>
</comment>
<dbReference type="InterPro" id="IPR027417">
    <property type="entry name" value="P-loop_NTPase"/>
</dbReference>
<dbReference type="RefSeq" id="WP_188598524.1">
    <property type="nucleotide sequence ID" value="NZ_BMJW01000001.1"/>
</dbReference>
<dbReference type="Proteomes" id="UP000633278">
    <property type="component" value="Unassembled WGS sequence"/>
</dbReference>
<evidence type="ECO:0000259" key="4">
    <source>
        <dbReference type="SMART" id="SM00382"/>
    </source>
</evidence>
<evidence type="ECO:0000256" key="2">
    <source>
        <dbReference type="ARBA" id="ARBA00022741"/>
    </source>
</evidence>
<keyword evidence="3" id="KW-0067">ATP-binding</keyword>
<dbReference type="PANTHER" id="PTHR23073">
    <property type="entry name" value="26S PROTEASOME REGULATORY SUBUNIT"/>
    <property type="match status" value="1"/>
</dbReference>
<dbReference type="InterPro" id="IPR050221">
    <property type="entry name" value="26S_Proteasome_ATPase"/>
</dbReference>
<reference evidence="5" key="1">
    <citation type="journal article" date="2014" name="Int. J. Syst. Evol. Microbiol.">
        <title>Complete genome sequence of Corynebacterium casei LMG S-19264T (=DSM 44701T), isolated from a smear-ripened cheese.</title>
        <authorList>
            <consortium name="US DOE Joint Genome Institute (JGI-PGF)"/>
            <person name="Walter F."/>
            <person name="Albersmeier A."/>
            <person name="Kalinowski J."/>
            <person name="Ruckert C."/>
        </authorList>
    </citation>
    <scope>NUCLEOTIDE SEQUENCE</scope>
    <source>
        <strain evidence="5">CGMCC 1.15763</strain>
    </source>
</reference>
<dbReference type="SMART" id="SM00382">
    <property type="entry name" value="AAA"/>
    <property type="match status" value="1"/>
</dbReference>
<gene>
    <name evidence="5" type="ORF">GCM10011416_13760</name>
</gene>
<dbReference type="SUPFAM" id="SSF52540">
    <property type="entry name" value="P-loop containing nucleoside triphosphate hydrolases"/>
    <property type="match status" value="1"/>
</dbReference>
<dbReference type="GO" id="GO:0005524">
    <property type="term" value="F:ATP binding"/>
    <property type="evidence" value="ECO:0007669"/>
    <property type="project" value="UniProtKB-KW"/>
</dbReference>
<evidence type="ECO:0000256" key="3">
    <source>
        <dbReference type="ARBA" id="ARBA00022840"/>
    </source>
</evidence>
<comment type="similarity">
    <text evidence="1">Belongs to the AAA ATPase family.</text>
</comment>